<organism evidence="1">
    <name type="scientific">Panicum hallii</name>
    <dbReference type="NCBI Taxonomy" id="206008"/>
    <lineage>
        <taxon>Eukaryota</taxon>
        <taxon>Viridiplantae</taxon>
        <taxon>Streptophyta</taxon>
        <taxon>Embryophyta</taxon>
        <taxon>Tracheophyta</taxon>
        <taxon>Spermatophyta</taxon>
        <taxon>Magnoliopsida</taxon>
        <taxon>Liliopsida</taxon>
        <taxon>Poales</taxon>
        <taxon>Poaceae</taxon>
        <taxon>PACMAD clade</taxon>
        <taxon>Panicoideae</taxon>
        <taxon>Panicodae</taxon>
        <taxon>Paniceae</taxon>
        <taxon>Panicinae</taxon>
        <taxon>Panicum</taxon>
        <taxon>Panicum sect. Panicum</taxon>
    </lineage>
</organism>
<gene>
    <name evidence="1" type="ORF">PAHAL_4G040800</name>
</gene>
<dbReference type="EMBL" id="CM008049">
    <property type="protein sequence ID" value="PAN22726.1"/>
    <property type="molecule type" value="Genomic_DNA"/>
</dbReference>
<proteinExistence type="predicted"/>
<accession>A0A2S3HGZ6</accession>
<protein>
    <submittedName>
        <fullName evidence="1">Uncharacterized protein</fullName>
    </submittedName>
</protein>
<evidence type="ECO:0000313" key="1">
    <source>
        <dbReference type="EMBL" id="PAN22726.1"/>
    </source>
</evidence>
<dbReference type="Proteomes" id="UP000243499">
    <property type="component" value="Chromosome 4"/>
</dbReference>
<sequence length="149" mass="15710">MSCEPWMLLLGARSYPGAVILTALGSHTPSIEASSSSPRSAATPSVEASSCCSGVEPSVELSLSLSRRAARAPLDAICLPPSPLSLACPASASLGYNLAWPRRWQQFHLAVEPRGARRRTPLPRLAIEERGHLGWCALGPRVELSAAVG</sequence>
<dbReference type="Gramene" id="PAN22726">
    <property type="protein sequence ID" value="PAN22726"/>
    <property type="gene ID" value="PAHAL_4G040800"/>
</dbReference>
<name>A0A2S3HGZ6_9POAL</name>
<dbReference type="AlphaFoldDB" id="A0A2S3HGZ6"/>
<reference evidence="1" key="1">
    <citation type="submission" date="2018-04" db="EMBL/GenBank/DDBJ databases">
        <title>WGS assembly of Panicum hallii.</title>
        <authorList>
            <person name="Lovell J."/>
            <person name="Jenkins J."/>
            <person name="Lowry D."/>
            <person name="Mamidi S."/>
            <person name="Sreedasyam A."/>
            <person name="Weng X."/>
            <person name="Barry K."/>
            <person name="Bonette J."/>
            <person name="Campitelli B."/>
            <person name="Daum C."/>
            <person name="Gordon S."/>
            <person name="Gould B."/>
            <person name="Lipzen A."/>
            <person name="Macqueen A."/>
            <person name="Palacio-Mejia J."/>
            <person name="Plott C."/>
            <person name="Shakirov E."/>
            <person name="Shu S."/>
            <person name="Yoshinaga Y."/>
            <person name="Zane M."/>
            <person name="Rokhsar D."/>
            <person name="Grimwood J."/>
            <person name="Schmutz J."/>
            <person name="Juenger T."/>
        </authorList>
    </citation>
    <scope>NUCLEOTIDE SEQUENCE [LARGE SCALE GENOMIC DNA]</scope>
    <source>
        <strain evidence="1">FIL2</strain>
    </source>
</reference>